<dbReference type="Proteomes" id="UP000720344">
    <property type="component" value="Unassembled WGS sequence"/>
</dbReference>
<dbReference type="PANTHER" id="PTHR30160:SF1">
    <property type="entry name" value="LIPOPOLYSACCHARIDE 1,2-N-ACETYLGLUCOSAMINETRANSFERASE-RELATED"/>
    <property type="match status" value="1"/>
</dbReference>
<dbReference type="SUPFAM" id="SSF53756">
    <property type="entry name" value="UDP-Glycosyltransferase/glycogen phosphorylase"/>
    <property type="match status" value="1"/>
</dbReference>
<keyword evidence="1" id="KW-0328">Glycosyltransferase</keyword>
<dbReference type="RefSeq" id="WP_167682523.1">
    <property type="nucleotide sequence ID" value="NZ_JAATWB010000010.1"/>
</dbReference>
<protein>
    <submittedName>
        <fullName evidence="3">Glycosyltransferase family 9 protein</fullName>
    </submittedName>
</protein>
<evidence type="ECO:0000256" key="1">
    <source>
        <dbReference type="ARBA" id="ARBA00022676"/>
    </source>
</evidence>
<dbReference type="Gene3D" id="3.40.50.2000">
    <property type="entry name" value="Glycogen Phosphorylase B"/>
    <property type="match status" value="2"/>
</dbReference>
<proteinExistence type="predicted"/>
<reference evidence="4" key="1">
    <citation type="submission" date="2020-03" db="EMBL/GenBank/DDBJ databases">
        <title>Whole-genome sequence of the purple nonsulfur bacterium Rhodocyclus tenuis DSM112.</title>
        <authorList>
            <person name="Kyndt J.A."/>
            <person name="Meyer T.E."/>
        </authorList>
    </citation>
    <scope>NUCLEOTIDE SEQUENCE [LARGE SCALE GENOMIC DNA]</scope>
    <source>
        <strain evidence="4">DSM 112</strain>
    </source>
</reference>
<gene>
    <name evidence="3" type="ORF">HCX48_12220</name>
</gene>
<name>A0ABX0WJT0_9RHOO</name>
<accession>A0ABX0WJT0</accession>
<evidence type="ECO:0000313" key="4">
    <source>
        <dbReference type="Proteomes" id="UP000720344"/>
    </source>
</evidence>
<comment type="caution">
    <text evidence="3">The sequence shown here is derived from an EMBL/GenBank/DDBJ whole genome shotgun (WGS) entry which is preliminary data.</text>
</comment>
<sequence length="359" mass="39617">MNNIHQIRRILVIRRDNIGDLVCTTPFIHSIRQHFPDAELSTLVNSYNRATLDKNPDIDYLFSYEKLKHSSGAVEKLSAVSNRIALIAKMRRCRFDLAVLAKPGFDPHGLRMARLAGAERVLGFAPKHGEHCRGLTDSLVDDCSGLHEVEAIALIGKKLGITTAPGRLRVFPDVRLSSLARQKLESEGKNTRWIALHISAREATRRWPLEKFISLIERLSSIPNLGFAVFWSPGSVDSPTHPGDDEKAAALLQRTAGKRVVAMPTSKLEDLIAGVAACDFFLGADGGAMHVAAGLERPIVALFENSTSKRTHWYPWQVRHILLQPQTFAVEDIEVEAVAQAVDEIVGDSGRTKGQFPVA</sequence>
<evidence type="ECO:0000313" key="3">
    <source>
        <dbReference type="EMBL" id="NJA89981.1"/>
    </source>
</evidence>
<dbReference type="PANTHER" id="PTHR30160">
    <property type="entry name" value="TETRAACYLDISACCHARIDE 4'-KINASE-RELATED"/>
    <property type="match status" value="1"/>
</dbReference>
<dbReference type="InterPro" id="IPR051199">
    <property type="entry name" value="LPS_LOS_Heptosyltrfase"/>
</dbReference>
<dbReference type="Pfam" id="PF01075">
    <property type="entry name" value="Glyco_transf_9"/>
    <property type="match status" value="1"/>
</dbReference>
<keyword evidence="2" id="KW-0808">Transferase</keyword>
<dbReference type="EMBL" id="JAATWB010000010">
    <property type="protein sequence ID" value="NJA89981.1"/>
    <property type="molecule type" value="Genomic_DNA"/>
</dbReference>
<dbReference type="CDD" id="cd03789">
    <property type="entry name" value="GT9_LPS_heptosyltransferase"/>
    <property type="match status" value="1"/>
</dbReference>
<dbReference type="InterPro" id="IPR002201">
    <property type="entry name" value="Glyco_trans_9"/>
</dbReference>
<keyword evidence="4" id="KW-1185">Reference proteome</keyword>
<evidence type="ECO:0000256" key="2">
    <source>
        <dbReference type="ARBA" id="ARBA00022679"/>
    </source>
</evidence>
<organism evidence="3 4">
    <name type="scientific">Rhodocyclus gracilis</name>
    <dbReference type="NCBI Taxonomy" id="2929842"/>
    <lineage>
        <taxon>Bacteria</taxon>
        <taxon>Pseudomonadati</taxon>
        <taxon>Pseudomonadota</taxon>
        <taxon>Betaproteobacteria</taxon>
        <taxon>Rhodocyclales</taxon>
        <taxon>Rhodocyclaceae</taxon>
        <taxon>Rhodocyclus</taxon>
    </lineage>
</organism>